<dbReference type="PANTHER" id="PTHR43420:SF44">
    <property type="entry name" value="ACETYLTRANSFERASE YPEA"/>
    <property type="match status" value="1"/>
</dbReference>
<evidence type="ECO:0000313" key="6">
    <source>
        <dbReference type="EMBL" id="WFM83827.1"/>
    </source>
</evidence>
<dbReference type="NCBIfam" id="TIGR01575">
    <property type="entry name" value="rimI"/>
    <property type="match status" value="1"/>
</dbReference>
<dbReference type="Gene3D" id="3.40.630.30">
    <property type="match status" value="1"/>
</dbReference>
<dbReference type="CDD" id="cd04301">
    <property type="entry name" value="NAT_SF"/>
    <property type="match status" value="1"/>
</dbReference>
<dbReference type="EC" id="2.3.1.266" evidence="6"/>
<keyword evidence="2" id="KW-0963">Cytoplasm</keyword>
<evidence type="ECO:0000313" key="7">
    <source>
        <dbReference type="Proteomes" id="UP001215216"/>
    </source>
</evidence>
<dbReference type="InterPro" id="IPR006464">
    <property type="entry name" value="AcTrfase_RimI/Ard1"/>
</dbReference>
<dbReference type="SUPFAM" id="SSF55729">
    <property type="entry name" value="Acyl-CoA N-acyltransferases (Nat)"/>
    <property type="match status" value="1"/>
</dbReference>
<keyword evidence="3 6" id="KW-0808">Transferase</keyword>
<keyword evidence="4 6" id="KW-0012">Acyltransferase</keyword>
<dbReference type="PANTHER" id="PTHR43420">
    <property type="entry name" value="ACETYLTRANSFERASE"/>
    <property type="match status" value="1"/>
</dbReference>
<name>A0ABY8FZ82_9ACTO</name>
<dbReference type="InterPro" id="IPR050680">
    <property type="entry name" value="YpeA/RimI_acetyltransf"/>
</dbReference>
<reference evidence="6 7" key="1">
    <citation type="submission" date="2023-03" db="EMBL/GenBank/DDBJ databases">
        <title>Complete genome of Arcanobacterium canis strain DSM 25104 isolated in 2010 from a canine otitis externa in Germany.</title>
        <authorList>
            <person name="Borowiak M."/>
            <person name="Kreitlow A."/>
            <person name="Malorny B."/>
            <person name="Laemmler C."/>
            <person name="Prenger-Berninghoff E."/>
            <person name="Ploetz M."/>
            <person name="Abdulmawjood A."/>
        </authorList>
    </citation>
    <scope>NUCLEOTIDE SEQUENCE [LARGE SCALE GENOMIC DNA]</scope>
    <source>
        <strain evidence="6 7">DSM 25104</strain>
    </source>
</reference>
<sequence>MSFRPVRAGDAARLARFDRAIFGSDAWPLPVWQQAVEAPGQLYLLAESEPELGQPAGDVVAVGGVGFGPDAEILTIAVAPQARGQGLGRQLLENLIDAAWSDGSEAIFLEVRSRGMTAQRLYERAGFTVVGRRKNYYSDDDALIMKLEAPASGDDTKKQ</sequence>
<evidence type="ECO:0000256" key="1">
    <source>
        <dbReference type="ARBA" id="ARBA00005395"/>
    </source>
</evidence>
<dbReference type="InterPro" id="IPR016181">
    <property type="entry name" value="Acyl_CoA_acyltransferase"/>
</dbReference>
<evidence type="ECO:0000259" key="5">
    <source>
        <dbReference type="PROSITE" id="PS51186"/>
    </source>
</evidence>
<dbReference type="PROSITE" id="PS51186">
    <property type="entry name" value="GNAT"/>
    <property type="match status" value="1"/>
</dbReference>
<evidence type="ECO:0000256" key="2">
    <source>
        <dbReference type="ARBA" id="ARBA00022490"/>
    </source>
</evidence>
<keyword evidence="6" id="KW-0689">Ribosomal protein</keyword>
<keyword evidence="7" id="KW-1185">Reference proteome</keyword>
<gene>
    <name evidence="6" type="primary">rimI</name>
    <name evidence="6" type="ORF">P7079_02275</name>
</gene>
<evidence type="ECO:0000256" key="3">
    <source>
        <dbReference type="ARBA" id="ARBA00022679"/>
    </source>
</evidence>
<keyword evidence="6" id="KW-0687">Ribonucleoprotein</keyword>
<dbReference type="RefSeq" id="WP_278013222.1">
    <property type="nucleotide sequence ID" value="NZ_CP121208.1"/>
</dbReference>
<comment type="similarity">
    <text evidence="1">Belongs to the acetyltransferase family. RimI subfamily.</text>
</comment>
<dbReference type="Pfam" id="PF00583">
    <property type="entry name" value="Acetyltransf_1"/>
    <property type="match status" value="1"/>
</dbReference>
<feature type="domain" description="N-acetyltransferase" evidence="5">
    <location>
        <begin position="1"/>
        <end position="150"/>
    </location>
</feature>
<proteinExistence type="inferred from homology"/>
<evidence type="ECO:0000256" key="4">
    <source>
        <dbReference type="ARBA" id="ARBA00023315"/>
    </source>
</evidence>
<dbReference type="GO" id="GO:0005840">
    <property type="term" value="C:ribosome"/>
    <property type="evidence" value="ECO:0007669"/>
    <property type="project" value="UniProtKB-KW"/>
</dbReference>
<dbReference type="EMBL" id="CP121208">
    <property type="protein sequence ID" value="WFM83827.1"/>
    <property type="molecule type" value="Genomic_DNA"/>
</dbReference>
<protein>
    <submittedName>
        <fullName evidence="6">Ribosomal protein S18-alanine N-acetyltransferase</fullName>
        <ecNumber evidence="6">2.3.1.266</ecNumber>
    </submittedName>
</protein>
<dbReference type="Proteomes" id="UP001215216">
    <property type="component" value="Chromosome"/>
</dbReference>
<organism evidence="6 7">
    <name type="scientific">Arcanobacterium canis</name>
    <dbReference type="NCBI Taxonomy" id="999183"/>
    <lineage>
        <taxon>Bacteria</taxon>
        <taxon>Bacillati</taxon>
        <taxon>Actinomycetota</taxon>
        <taxon>Actinomycetes</taxon>
        <taxon>Actinomycetales</taxon>
        <taxon>Actinomycetaceae</taxon>
        <taxon>Arcanobacterium</taxon>
    </lineage>
</organism>
<dbReference type="GO" id="GO:0008999">
    <property type="term" value="F:protein-N-terminal-alanine acetyltransferase activity"/>
    <property type="evidence" value="ECO:0007669"/>
    <property type="project" value="UniProtKB-EC"/>
</dbReference>
<dbReference type="InterPro" id="IPR000182">
    <property type="entry name" value="GNAT_dom"/>
</dbReference>
<accession>A0ABY8FZ82</accession>